<name>A0AC35ESS9_9BILA</name>
<dbReference type="Proteomes" id="UP000887580">
    <property type="component" value="Unplaced"/>
</dbReference>
<organism evidence="1 2">
    <name type="scientific">Panagrolaimus sp. PS1159</name>
    <dbReference type="NCBI Taxonomy" id="55785"/>
    <lineage>
        <taxon>Eukaryota</taxon>
        <taxon>Metazoa</taxon>
        <taxon>Ecdysozoa</taxon>
        <taxon>Nematoda</taxon>
        <taxon>Chromadorea</taxon>
        <taxon>Rhabditida</taxon>
        <taxon>Tylenchina</taxon>
        <taxon>Panagrolaimomorpha</taxon>
        <taxon>Panagrolaimoidea</taxon>
        <taxon>Panagrolaimidae</taxon>
        <taxon>Panagrolaimus</taxon>
    </lineage>
</organism>
<dbReference type="WBParaSite" id="PS1159_v2.g10445.t1">
    <property type="protein sequence ID" value="PS1159_v2.g10445.t1"/>
    <property type="gene ID" value="PS1159_v2.g10445"/>
</dbReference>
<accession>A0AC35ESS9</accession>
<proteinExistence type="predicted"/>
<sequence length="105" mass="11166">MGIFAKNCQGIGARMAACDWTCGPSGSATKMLQCCKQHGWKLGGCPDGQTVWCTNDGDTEGCPPKRTPQCDVTCHRSSTEMIQCCKANGFQSGGCPNGDKVYCTF</sequence>
<evidence type="ECO:0000313" key="1">
    <source>
        <dbReference type="Proteomes" id="UP000887580"/>
    </source>
</evidence>
<reference evidence="2" key="1">
    <citation type="submission" date="2022-11" db="UniProtKB">
        <authorList>
            <consortium name="WormBaseParasite"/>
        </authorList>
    </citation>
    <scope>IDENTIFICATION</scope>
</reference>
<evidence type="ECO:0000313" key="2">
    <source>
        <dbReference type="WBParaSite" id="PS1159_v2.g10445.t1"/>
    </source>
</evidence>
<protein>
    <submittedName>
        <fullName evidence="2">Uncharacterized protein</fullName>
    </submittedName>
</protein>